<feature type="region of interest" description="Disordered" evidence="1">
    <location>
        <begin position="262"/>
        <end position="284"/>
    </location>
</feature>
<feature type="non-terminal residue" evidence="2">
    <location>
        <position position="284"/>
    </location>
</feature>
<name>A0AAV8X8Y6_9CUCU</name>
<organism evidence="2 3">
    <name type="scientific">Aromia moschata</name>
    <dbReference type="NCBI Taxonomy" id="1265417"/>
    <lineage>
        <taxon>Eukaryota</taxon>
        <taxon>Metazoa</taxon>
        <taxon>Ecdysozoa</taxon>
        <taxon>Arthropoda</taxon>
        <taxon>Hexapoda</taxon>
        <taxon>Insecta</taxon>
        <taxon>Pterygota</taxon>
        <taxon>Neoptera</taxon>
        <taxon>Endopterygota</taxon>
        <taxon>Coleoptera</taxon>
        <taxon>Polyphaga</taxon>
        <taxon>Cucujiformia</taxon>
        <taxon>Chrysomeloidea</taxon>
        <taxon>Cerambycidae</taxon>
        <taxon>Cerambycinae</taxon>
        <taxon>Callichromatini</taxon>
        <taxon>Aromia</taxon>
    </lineage>
</organism>
<accession>A0AAV8X8Y6</accession>
<keyword evidence="3" id="KW-1185">Reference proteome</keyword>
<dbReference type="EMBL" id="JAPWTK010000966">
    <property type="protein sequence ID" value="KAJ8934900.1"/>
    <property type="molecule type" value="Genomic_DNA"/>
</dbReference>
<sequence>MVDSPAEMECLEAVARKDVLKMSDINFEQRCAIRFCFRLGDRRETIENEQSSGRSSSSRTVDRILDLVFRSSIDNNNDRGRVKFNSHYQILTNELGTRKNLRQKGSKKPFTGTKMCLDISTEMCLDFLESIENEPHFMKLCITVPRVAGRDSIEENSTLESPKFGVAREQNVSRIWLQEGYPTTATEKSRHWCLLSNKRSTYLSYLLNYLSKSGILLVFLDSDSPIISSAESRNTRDVPHRNPQISRRWQNMSLIIRTIASDKVSNPQDKVSNPQDKVSNPQDK</sequence>
<feature type="compositionally biased region" description="Polar residues" evidence="1">
    <location>
        <begin position="263"/>
        <end position="284"/>
    </location>
</feature>
<reference evidence="2" key="1">
    <citation type="journal article" date="2023" name="Insect Mol. Biol.">
        <title>Genome sequencing provides insights into the evolution of gene families encoding plant cell wall-degrading enzymes in longhorned beetles.</title>
        <authorList>
            <person name="Shin N.R."/>
            <person name="Okamura Y."/>
            <person name="Kirsch R."/>
            <person name="Pauchet Y."/>
        </authorList>
    </citation>
    <scope>NUCLEOTIDE SEQUENCE</scope>
    <source>
        <strain evidence="2">AMC_N1</strain>
    </source>
</reference>
<gene>
    <name evidence="2" type="ORF">NQ318_007106</name>
</gene>
<dbReference type="AlphaFoldDB" id="A0AAV8X8Y6"/>
<evidence type="ECO:0000256" key="1">
    <source>
        <dbReference type="SAM" id="MobiDB-lite"/>
    </source>
</evidence>
<evidence type="ECO:0000313" key="3">
    <source>
        <dbReference type="Proteomes" id="UP001162162"/>
    </source>
</evidence>
<dbReference type="Proteomes" id="UP001162162">
    <property type="component" value="Unassembled WGS sequence"/>
</dbReference>
<protein>
    <submittedName>
        <fullName evidence="2">Uncharacterized protein</fullName>
    </submittedName>
</protein>
<comment type="caution">
    <text evidence="2">The sequence shown here is derived from an EMBL/GenBank/DDBJ whole genome shotgun (WGS) entry which is preliminary data.</text>
</comment>
<evidence type="ECO:0000313" key="2">
    <source>
        <dbReference type="EMBL" id="KAJ8934900.1"/>
    </source>
</evidence>
<proteinExistence type="predicted"/>